<proteinExistence type="predicted"/>
<reference evidence="2 3" key="1">
    <citation type="submission" date="2022-06" db="EMBL/GenBank/DDBJ databases">
        <title>Runella sp. S5 genome sequencing.</title>
        <authorList>
            <person name="Park S."/>
        </authorList>
    </citation>
    <scope>NUCLEOTIDE SEQUENCE [LARGE SCALE GENOMIC DNA]</scope>
    <source>
        <strain evidence="2 3">S5</strain>
    </source>
</reference>
<dbReference type="EMBL" id="JAMZEL010000019">
    <property type="protein sequence ID" value="MCP1386182.1"/>
    <property type="molecule type" value="Genomic_DNA"/>
</dbReference>
<sequence>MKKAAKLIGFLGILTLYGFILSLYSGNAFVNHSADLQLADSQSKHSSSVQLPELFCLTAHAEISVAPPQSPSFPRPENFLNRFLSCYKTAEQLFDTTFSQYSFYSLNLLVRLERTDIIFPFHYFW</sequence>
<gene>
    <name evidence="2" type="ORF">NCI00_27325</name>
</gene>
<comment type="caution">
    <text evidence="2">The sequence shown here is derived from an EMBL/GenBank/DDBJ whole genome shotgun (WGS) entry which is preliminary data.</text>
</comment>
<evidence type="ECO:0000313" key="2">
    <source>
        <dbReference type="EMBL" id="MCP1386182.1"/>
    </source>
</evidence>
<keyword evidence="1" id="KW-0812">Transmembrane</keyword>
<name>A0ABT1FX04_9BACT</name>
<accession>A0ABT1FX04</accession>
<keyword evidence="3" id="KW-1185">Reference proteome</keyword>
<protein>
    <submittedName>
        <fullName evidence="2">Uncharacterized protein</fullName>
    </submittedName>
</protein>
<feature type="transmembrane region" description="Helical" evidence="1">
    <location>
        <begin position="7"/>
        <end position="26"/>
    </location>
</feature>
<dbReference type="Proteomes" id="UP001204772">
    <property type="component" value="Unassembled WGS sequence"/>
</dbReference>
<evidence type="ECO:0000256" key="1">
    <source>
        <dbReference type="SAM" id="Phobius"/>
    </source>
</evidence>
<organism evidence="2 3">
    <name type="scientific">Runella salmonicolor</name>
    <dbReference type="NCBI Taxonomy" id="2950278"/>
    <lineage>
        <taxon>Bacteria</taxon>
        <taxon>Pseudomonadati</taxon>
        <taxon>Bacteroidota</taxon>
        <taxon>Cytophagia</taxon>
        <taxon>Cytophagales</taxon>
        <taxon>Spirosomataceae</taxon>
        <taxon>Runella</taxon>
    </lineage>
</organism>
<keyword evidence="1" id="KW-0472">Membrane</keyword>
<keyword evidence="1" id="KW-1133">Transmembrane helix</keyword>
<evidence type="ECO:0000313" key="3">
    <source>
        <dbReference type="Proteomes" id="UP001204772"/>
    </source>
</evidence>